<dbReference type="EMBL" id="QKKF02014716">
    <property type="protein sequence ID" value="RZF42624.1"/>
    <property type="molecule type" value="Genomic_DNA"/>
</dbReference>
<dbReference type="Gene3D" id="1.10.246.130">
    <property type="match status" value="1"/>
</dbReference>
<evidence type="ECO:0000313" key="4">
    <source>
        <dbReference type="EMBL" id="RZF42624.1"/>
    </source>
</evidence>
<feature type="binding site" evidence="3">
    <location>
        <position position="36"/>
    </location>
    <ligand>
        <name>L-glutamate</name>
        <dbReference type="ChEBI" id="CHEBI:29985"/>
    </ligand>
</feature>
<keyword evidence="1" id="KW-1199">Hemostasis impairing toxin</keyword>
<dbReference type="InParanoid" id="A0A482X9Y6"/>
<organism evidence="4 5">
    <name type="scientific">Laodelphax striatellus</name>
    <name type="common">Small brown planthopper</name>
    <name type="synonym">Delphax striatella</name>
    <dbReference type="NCBI Taxonomy" id="195883"/>
    <lineage>
        <taxon>Eukaryota</taxon>
        <taxon>Metazoa</taxon>
        <taxon>Ecdysozoa</taxon>
        <taxon>Arthropoda</taxon>
        <taxon>Hexapoda</taxon>
        <taxon>Insecta</taxon>
        <taxon>Pterygota</taxon>
        <taxon>Neoptera</taxon>
        <taxon>Paraneoptera</taxon>
        <taxon>Hemiptera</taxon>
        <taxon>Auchenorrhyncha</taxon>
        <taxon>Fulgoroidea</taxon>
        <taxon>Delphacidae</taxon>
        <taxon>Criomorphinae</taxon>
        <taxon>Laodelphax</taxon>
    </lineage>
</organism>
<feature type="binding site" evidence="3">
    <location>
        <begin position="333"/>
        <end position="335"/>
    </location>
    <ligand>
        <name>L-glutamate</name>
        <dbReference type="ChEBI" id="CHEBI:29985"/>
    </ligand>
</feature>
<evidence type="ECO:0000313" key="5">
    <source>
        <dbReference type="Proteomes" id="UP000291343"/>
    </source>
</evidence>
<proteinExistence type="predicted"/>
<gene>
    <name evidence="4" type="ORF">LSTR_LSTR001419</name>
</gene>
<keyword evidence="5" id="KW-1185">Reference proteome</keyword>
<dbReference type="GO" id="GO:0005886">
    <property type="term" value="C:plasma membrane"/>
    <property type="evidence" value="ECO:0007669"/>
    <property type="project" value="TreeGrafter"/>
</dbReference>
<dbReference type="FunFam" id="1.10.246.130:FF:000002">
    <property type="entry name" value="glutathione hydrolase 1 proenzyme"/>
    <property type="match status" value="1"/>
</dbReference>
<dbReference type="GO" id="GO:0006751">
    <property type="term" value="P:glutathione catabolic process"/>
    <property type="evidence" value="ECO:0007669"/>
    <property type="project" value="InterPro"/>
</dbReference>
<dbReference type="PRINTS" id="PR01210">
    <property type="entry name" value="GGTRANSPTASE"/>
</dbReference>
<dbReference type="SUPFAM" id="SSF56235">
    <property type="entry name" value="N-terminal nucleophile aminohydrolases (Ntn hydrolases)"/>
    <property type="match status" value="1"/>
</dbReference>
<dbReference type="OrthoDB" id="1081007at2759"/>
<dbReference type="STRING" id="195883.A0A482X9Y6"/>
<feature type="active site" description="Nucleophile" evidence="2">
    <location>
        <position position="315"/>
    </location>
</feature>
<dbReference type="Pfam" id="PF01019">
    <property type="entry name" value="G_glu_transpept"/>
    <property type="match status" value="1"/>
</dbReference>
<dbReference type="GO" id="GO:0036374">
    <property type="term" value="F:glutathione hydrolase activity"/>
    <property type="evidence" value="ECO:0007669"/>
    <property type="project" value="InterPro"/>
</dbReference>
<feature type="binding site" evidence="3">
    <location>
        <position position="357"/>
    </location>
    <ligand>
        <name>L-glutamate</name>
        <dbReference type="ChEBI" id="CHEBI:29985"/>
    </ligand>
</feature>
<evidence type="ECO:0000256" key="1">
    <source>
        <dbReference type="ARBA" id="ARBA00084097"/>
    </source>
</evidence>
<dbReference type="InterPro" id="IPR043137">
    <property type="entry name" value="GGT_ssub_C"/>
</dbReference>
<dbReference type="FunFam" id="3.60.20.40:FF:000001">
    <property type="entry name" value="Gamma-glutamyltranspeptidase 1"/>
    <property type="match status" value="1"/>
</dbReference>
<dbReference type="Gene3D" id="3.60.20.40">
    <property type="match status" value="1"/>
</dbReference>
<feature type="binding site" evidence="3">
    <location>
        <begin position="385"/>
        <end position="386"/>
    </location>
    <ligand>
        <name>L-glutamate</name>
        <dbReference type="ChEBI" id="CHEBI:29985"/>
    </ligand>
</feature>
<evidence type="ECO:0000256" key="2">
    <source>
        <dbReference type="PIRSR" id="PIRSR600101-1"/>
    </source>
</evidence>
<keyword evidence="1" id="KW-1202">Platelet aggregation activating toxin</keyword>
<keyword evidence="1" id="KW-0800">Toxin</keyword>
<dbReference type="InterPro" id="IPR000101">
    <property type="entry name" value="GGT_peptidase"/>
</dbReference>
<accession>A0A482X9Y6</accession>
<feature type="binding site" evidence="3">
    <location>
        <position position="408"/>
    </location>
    <ligand>
        <name>L-glutamate</name>
        <dbReference type="ChEBI" id="CHEBI:29985"/>
    </ligand>
</feature>
<dbReference type="SMR" id="A0A482X9Y6"/>
<sequence length="460" mass="50666">MLCNGVFNSQSMGLGGGFIMTIYERSSKKAYSLVARESAPLKATKDMFTKNATAATDGPLASGVPGELRGYWEAWKRFGRLPWEEVVSPAAKLCRDGYFMSHHQYVSLQFRPKHLIEADPNLKEWFIHPSTGELLTTGTLIRPTNLCKTLEIIAKEGGDALYNGSLADIFVEDVQELGGIITKEDMEKKQAIWREPVVSSLRGGKTLYTSPAPGGGPILAFILNILEGYNMTEKSIANLNSSILTTHHIVEAFKHAYAWRTKLADPDFVDVNELVKNLTSKEFAESIRKLIRDDTTFNDASHYGAIYHSKEDHGTAHLAVMAPNGDAVSVTSTINLYFGAGVTSRRTGIILNSGMDDFSNPGLINYQNVPPSPNNFIQPGKMPLSSVSPTIITDSNGDVIMVIGAAGGTKITTAVAWVIMQYNWFNHTIKESVDASRVHHQLFPMEIIYEYGITEIQQLL</sequence>
<dbReference type="PANTHER" id="PTHR11686">
    <property type="entry name" value="GAMMA GLUTAMYL TRANSPEPTIDASE"/>
    <property type="match status" value="1"/>
</dbReference>
<dbReference type="InterPro" id="IPR029055">
    <property type="entry name" value="Ntn_hydrolases_N"/>
</dbReference>
<dbReference type="InterPro" id="IPR043138">
    <property type="entry name" value="GGT_lsub"/>
</dbReference>
<reference evidence="4 5" key="1">
    <citation type="journal article" date="2017" name="Gigascience">
        <title>Genome sequence of the small brown planthopper, Laodelphax striatellus.</title>
        <authorList>
            <person name="Zhu J."/>
            <person name="Jiang F."/>
            <person name="Wang X."/>
            <person name="Yang P."/>
            <person name="Bao Y."/>
            <person name="Zhao W."/>
            <person name="Wang W."/>
            <person name="Lu H."/>
            <person name="Wang Q."/>
            <person name="Cui N."/>
            <person name="Li J."/>
            <person name="Chen X."/>
            <person name="Luo L."/>
            <person name="Yu J."/>
            <person name="Kang L."/>
            <person name="Cui F."/>
        </authorList>
    </citation>
    <scope>NUCLEOTIDE SEQUENCE [LARGE SCALE GENOMIC DNA]</scope>
    <source>
        <strain evidence="4">Lst14</strain>
    </source>
</reference>
<dbReference type="Proteomes" id="UP000291343">
    <property type="component" value="Unassembled WGS sequence"/>
</dbReference>
<evidence type="ECO:0000256" key="3">
    <source>
        <dbReference type="PIRSR" id="PIRSR600101-2"/>
    </source>
</evidence>
<dbReference type="AlphaFoldDB" id="A0A482X9Y6"/>
<protein>
    <submittedName>
        <fullName evidence="4">Uncharacterized protein</fullName>
    </submittedName>
</protein>
<comment type="caution">
    <text evidence="4">The sequence shown here is derived from an EMBL/GenBank/DDBJ whole genome shotgun (WGS) entry which is preliminary data.</text>
</comment>
<dbReference type="PANTHER" id="PTHR11686:SF9">
    <property type="entry name" value="RE13973P"/>
    <property type="match status" value="1"/>
</dbReference>
<name>A0A482X9Y6_LAOST</name>